<evidence type="ECO:0000313" key="1">
    <source>
        <dbReference type="EMBL" id="MBW89366.1"/>
    </source>
</evidence>
<reference evidence="1" key="1">
    <citation type="submission" date="2018-02" db="EMBL/GenBank/DDBJ databases">
        <title>Rhizophora mucronata_Transcriptome.</title>
        <authorList>
            <person name="Meera S.P."/>
            <person name="Sreeshan A."/>
            <person name="Augustine A."/>
        </authorList>
    </citation>
    <scope>NUCLEOTIDE SEQUENCE</scope>
    <source>
        <tissue evidence="1">Leaf</tissue>
    </source>
</reference>
<name>A0A2P2J7B1_RHIMU</name>
<organism evidence="1">
    <name type="scientific">Rhizophora mucronata</name>
    <name type="common">Asiatic mangrove</name>
    <dbReference type="NCBI Taxonomy" id="61149"/>
    <lineage>
        <taxon>Eukaryota</taxon>
        <taxon>Viridiplantae</taxon>
        <taxon>Streptophyta</taxon>
        <taxon>Embryophyta</taxon>
        <taxon>Tracheophyta</taxon>
        <taxon>Spermatophyta</taxon>
        <taxon>Magnoliopsida</taxon>
        <taxon>eudicotyledons</taxon>
        <taxon>Gunneridae</taxon>
        <taxon>Pentapetalae</taxon>
        <taxon>rosids</taxon>
        <taxon>fabids</taxon>
        <taxon>Malpighiales</taxon>
        <taxon>Rhizophoraceae</taxon>
        <taxon>Rhizophora</taxon>
    </lineage>
</organism>
<accession>A0A2P2J7B1</accession>
<proteinExistence type="predicted"/>
<sequence>MQQMNSWNVYFRSLQQDGNEIIDLGNGGNGRRLSNFEYRMADVQRRATKKRARSSVQCLQRSPGRADIRIRNNNTRAALVSGINSFDSAKTAENRRNCLVRISNRWSAVGYVQVPTQLHFLLPLGPPESSLRNLHCQLPSPPRRTGGLGFIMKIT</sequence>
<dbReference type="AlphaFoldDB" id="A0A2P2J7B1"/>
<protein>
    <submittedName>
        <fullName evidence="1">Uncharacterized protein</fullName>
    </submittedName>
</protein>
<dbReference type="EMBL" id="GGEC01008883">
    <property type="protein sequence ID" value="MBW89366.1"/>
    <property type="molecule type" value="Transcribed_RNA"/>
</dbReference>